<name>A0ABR7DJC0_9BACT</name>
<dbReference type="PROSITE" id="PS51257">
    <property type="entry name" value="PROKAR_LIPOPROTEIN"/>
    <property type="match status" value="1"/>
</dbReference>
<organism evidence="1 2">
    <name type="scientific">Parabacteroides hominis</name>
    <dbReference type="NCBI Taxonomy" id="2763057"/>
    <lineage>
        <taxon>Bacteria</taxon>
        <taxon>Pseudomonadati</taxon>
        <taxon>Bacteroidota</taxon>
        <taxon>Bacteroidia</taxon>
        <taxon>Bacteroidales</taxon>
        <taxon>Tannerellaceae</taxon>
        <taxon>Parabacteroides</taxon>
    </lineage>
</organism>
<dbReference type="EMBL" id="JACOOJ010000002">
    <property type="protein sequence ID" value="MBC5631491.1"/>
    <property type="molecule type" value="Genomic_DNA"/>
</dbReference>
<keyword evidence="2" id="KW-1185">Reference proteome</keyword>
<gene>
    <name evidence="1" type="ORF">H8S65_01690</name>
</gene>
<sequence length="437" mass="50839">MNRCLLPILSILLLASCNQETKKAKHIMFEINVEEGIKNKVDKLLLSDAAMDIDIIPLETNDSCFIQKIRKMDIGENDLFINNVSVAYSRLFRFDKSGKFKNIVSREGDGPMHIMSIDGFGIDEKNQLVHVANAFGFQNEIKTYKYDGTWTNTIHPAHPGEALFGTFNWDQRGYNYFNGKHVIRRFLPLQDGSKDNWQIGILDIYGKVLAHFYDPNILCYQKEIDNNNSRHSIDKIRYAWGTDSPVQNRYFNHINFMFEANDTIYRYNEKNNTLKPRYIMHCGKRPDAESIYKIGKNSDYFKYIFAFDLLETKDYLYIDVEKDLSAFLLRVDKQCGDILSLELEGEIIEGFMTKYRKVDAPHFTNDLCGGLPFYPTSTTDRQWICAYNAFDLLEQVDIDELKQSEVLLPEKRNQLVRILENLKEDDNPVIMVATLKH</sequence>
<accession>A0ABR7DJC0</accession>
<evidence type="ECO:0000313" key="1">
    <source>
        <dbReference type="EMBL" id="MBC5631491.1"/>
    </source>
</evidence>
<dbReference type="Pfam" id="PF17170">
    <property type="entry name" value="DUF5128"/>
    <property type="match status" value="1"/>
</dbReference>
<dbReference type="Proteomes" id="UP000651475">
    <property type="component" value="Unassembled WGS sequence"/>
</dbReference>
<protein>
    <submittedName>
        <fullName evidence="1">6-bladed beta-propeller</fullName>
    </submittedName>
</protein>
<comment type="caution">
    <text evidence="1">The sequence shown here is derived from an EMBL/GenBank/DDBJ whole genome shotgun (WGS) entry which is preliminary data.</text>
</comment>
<evidence type="ECO:0000313" key="2">
    <source>
        <dbReference type="Proteomes" id="UP000651475"/>
    </source>
</evidence>
<reference evidence="1 2" key="1">
    <citation type="submission" date="2020-08" db="EMBL/GenBank/DDBJ databases">
        <title>Genome public.</title>
        <authorList>
            <person name="Liu C."/>
            <person name="Sun Q."/>
        </authorList>
    </citation>
    <scope>NUCLEOTIDE SEQUENCE [LARGE SCALE GENOMIC DNA]</scope>
    <source>
        <strain evidence="1 2">NSJ-79</strain>
    </source>
</reference>
<proteinExistence type="predicted"/>